<dbReference type="SUPFAM" id="SSF55821">
    <property type="entry name" value="YrdC/RibB"/>
    <property type="match status" value="1"/>
</dbReference>
<evidence type="ECO:0000313" key="23">
    <source>
        <dbReference type="Proteomes" id="UP000002043"/>
    </source>
</evidence>
<feature type="binding site" evidence="20">
    <location>
        <position position="273"/>
    </location>
    <ligand>
        <name>Zn(2+)</name>
        <dbReference type="ChEBI" id="CHEBI:29105"/>
        <note>catalytic</note>
    </ligand>
</feature>
<dbReference type="FunFam" id="3.40.50.10990:FF:000001">
    <property type="entry name" value="Riboflavin biosynthesis protein RibBA"/>
    <property type="match status" value="1"/>
</dbReference>
<dbReference type="GO" id="GO:0009231">
    <property type="term" value="P:riboflavin biosynthetic process"/>
    <property type="evidence" value="ECO:0007669"/>
    <property type="project" value="UniProtKB-UniRule"/>
</dbReference>
<dbReference type="Proteomes" id="UP000002043">
    <property type="component" value="Chromosome"/>
</dbReference>
<dbReference type="STRING" id="638303.Thal_0286"/>
<evidence type="ECO:0000256" key="12">
    <source>
        <dbReference type="ARBA" id="ARBA00022833"/>
    </source>
</evidence>
<dbReference type="NCBIfam" id="TIGR00506">
    <property type="entry name" value="ribB"/>
    <property type="match status" value="1"/>
</dbReference>
<dbReference type="InterPro" id="IPR017945">
    <property type="entry name" value="DHBP_synth_RibB-like_a/b_dom"/>
</dbReference>
<evidence type="ECO:0000256" key="20">
    <source>
        <dbReference type="HAMAP-Rule" id="MF_01283"/>
    </source>
</evidence>
<feature type="binding site" evidence="20">
    <location>
        <begin position="257"/>
        <end position="261"/>
    </location>
    <ligand>
        <name>GTP</name>
        <dbReference type="ChEBI" id="CHEBI:37565"/>
    </ligand>
</feature>
<feature type="binding site" evidence="20">
    <location>
        <position position="35"/>
    </location>
    <ligand>
        <name>D-ribulose 5-phosphate</name>
        <dbReference type="ChEBI" id="CHEBI:58121"/>
    </ligand>
</feature>
<feature type="site" description="Essential for DHBP synthase activity" evidence="20">
    <location>
        <position position="169"/>
    </location>
</feature>
<keyword evidence="16 20" id="KW-0456">Lyase</keyword>
<name>D3SP34_THEAH</name>
<dbReference type="InterPro" id="IPR016299">
    <property type="entry name" value="Riboflavin_synth_RibBA"/>
</dbReference>
<feature type="site" description="Essential for DHBP synthase activity" evidence="20">
    <location>
        <position position="131"/>
    </location>
</feature>
<comment type="function">
    <text evidence="3 20">Catalyzes the conversion of D-ribulose 5-phosphate to formate and 3,4-dihydroxy-2-butanone 4-phosphate.</text>
</comment>
<keyword evidence="14 20" id="KW-0342">GTP-binding</keyword>
<feature type="binding site" evidence="20">
    <location>
        <position position="358"/>
    </location>
    <ligand>
        <name>GTP</name>
        <dbReference type="ChEBI" id="CHEBI:37565"/>
    </ligand>
</feature>
<evidence type="ECO:0000256" key="10">
    <source>
        <dbReference type="ARBA" id="ARBA00022741"/>
    </source>
</evidence>
<dbReference type="InterPro" id="IPR000422">
    <property type="entry name" value="DHBP_synthase_RibB"/>
</dbReference>
<dbReference type="GO" id="GO:0008686">
    <property type="term" value="F:3,4-dihydroxy-2-butanone-4-phosphate synthase activity"/>
    <property type="evidence" value="ECO:0007669"/>
    <property type="project" value="UniProtKB-UniRule"/>
</dbReference>
<feature type="binding site" evidence="20">
    <location>
        <begin position="145"/>
        <end position="149"/>
    </location>
    <ligand>
        <name>D-ribulose 5-phosphate</name>
        <dbReference type="ChEBI" id="CHEBI:58121"/>
    </ligand>
</feature>
<evidence type="ECO:0000256" key="9">
    <source>
        <dbReference type="ARBA" id="ARBA00022723"/>
    </source>
</evidence>
<comment type="cofactor">
    <cofactor evidence="2">
        <name>Mn(2+)</name>
        <dbReference type="ChEBI" id="CHEBI:29035"/>
    </cofactor>
</comment>
<gene>
    <name evidence="20" type="primary">ribBA</name>
    <name evidence="22" type="ordered locus">Thal_0286</name>
</gene>
<dbReference type="UniPathway" id="UPA00275">
    <property type="reaction ID" value="UER00399"/>
</dbReference>
<dbReference type="PIRSF" id="PIRSF001259">
    <property type="entry name" value="RibA"/>
    <property type="match status" value="1"/>
</dbReference>
<dbReference type="GO" id="GO:0005829">
    <property type="term" value="C:cytosol"/>
    <property type="evidence" value="ECO:0007669"/>
    <property type="project" value="TreeGrafter"/>
</dbReference>
<dbReference type="HAMAP" id="MF_01283">
    <property type="entry name" value="RibBA"/>
    <property type="match status" value="1"/>
</dbReference>
<dbReference type="InterPro" id="IPR036144">
    <property type="entry name" value="RibA-like_sf"/>
</dbReference>
<keyword evidence="15 20" id="KW-0464">Manganese</keyword>
<proteinExistence type="inferred from homology"/>
<comment type="cofactor">
    <cofactor evidence="20">
        <name>Mg(2+)</name>
        <dbReference type="ChEBI" id="CHEBI:18420"/>
    </cofactor>
    <cofactor evidence="20">
        <name>Mn(2+)</name>
        <dbReference type="ChEBI" id="CHEBI:29035"/>
    </cofactor>
    <text evidence="20">Binds 2 divalent metal cations per subunit. Magnesium or manganese.</text>
</comment>
<keyword evidence="8 20" id="KW-0686">Riboflavin biosynthesis</keyword>
<evidence type="ECO:0000256" key="6">
    <source>
        <dbReference type="ARBA" id="ARBA00005520"/>
    </source>
</evidence>
<dbReference type="HAMAP" id="MF_00179">
    <property type="entry name" value="RibA"/>
    <property type="match status" value="1"/>
</dbReference>
<feature type="binding site" evidence="20">
    <location>
        <position position="275"/>
    </location>
    <ligand>
        <name>Zn(2+)</name>
        <dbReference type="ChEBI" id="CHEBI:29105"/>
        <note>catalytic</note>
    </ligand>
</feature>
<comment type="function">
    <text evidence="18 20">Catalyzes the conversion of GTP to 2,5-diamino-6-ribosylamino-4(3H)-pyrimidinone 5'-phosphate (DARP), formate and pyrophosphate.</text>
</comment>
<evidence type="ECO:0000256" key="15">
    <source>
        <dbReference type="ARBA" id="ARBA00023211"/>
    </source>
</evidence>
<keyword evidence="17 20" id="KW-0511">Multifunctional enzyme</keyword>
<dbReference type="NCBIfam" id="NF001591">
    <property type="entry name" value="PRK00393.1"/>
    <property type="match status" value="1"/>
</dbReference>
<dbReference type="Gene3D" id="3.90.870.10">
    <property type="entry name" value="DHBP synthase"/>
    <property type="match status" value="1"/>
</dbReference>
<comment type="pathway">
    <text evidence="5 20">Cofactor biosynthesis; riboflavin biosynthesis; 2-hydroxy-3-oxobutyl phosphate from D-ribulose 5-phosphate: step 1/1.</text>
</comment>
<dbReference type="EMBL" id="CP001931">
    <property type="protein sequence ID" value="ADC88921.1"/>
    <property type="molecule type" value="Genomic_DNA"/>
</dbReference>
<dbReference type="Pfam" id="PF00926">
    <property type="entry name" value="DHBP_synthase"/>
    <property type="match status" value="1"/>
</dbReference>
<dbReference type="eggNOG" id="COG0807">
    <property type="taxonomic scope" value="Bacteria"/>
</dbReference>
<evidence type="ECO:0000256" key="13">
    <source>
        <dbReference type="ARBA" id="ARBA00022842"/>
    </source>
</evidence>
<feature type="region of interest" description="DHBP synthase" evidence="20">
    <location>
        <begin position="1"/>
        <end position="206"/>
    </location>
</feature>
<dbReference type="EC" id="4.1.99.12" evidence="20"/>
<dbReference type="CDD" id="cd00641">
    <property type="entry name" value="GTP_cyclohydro2"/>
    <property type="match status" value="1"/>
</dbReference>
<evidence type="ECO:0000256" key="2">
    <source>
        <dbReference type="ARBA" id="ARBA00001936"/>
    </source>
</evidence>
<feature type="binding site" evidence="20">
    <location>
        <position position="148"/>
    </location>
    <ligand>
        <name>Mg(2+)</name>
        <dbReference type="ChEBI" id="CHEBI:18420"/>
        <label>2</label>
    </ligand>
</feature>
<evidence type="ECO:0000256" key="11">
    <source>
        <dbReference type="ARBA" id="ARBA00022801"/>
    </source>
</evidence>
<evidence type="ECO:0000259" key="21">
    <source>
        <dbReference type="Pfam" id="PF00925"/>
    </source>
</evidence>
<dbReference type="AlphaFoldDB" id="D3SP34"/>
<dbReference type="SUPFAM" id="SSF142695">
    <property type="entry name" value="RibA-like"/>
    <property type="match status" value="1"/>
</dbReference>
<evidence type="ECO:0000256" key="16">
    <source>
        <dbReference type="ARBA" id="ARBA00023239"/>
    </source>
</evidence>
<evidence type="ECO:0000256" key="8">
    <source>
        <dbReference type="ARBA" id="ARBA00022619"/>
    </source>
</evidence>
<keyword evidence="10 20" id="KW-0547">Nucleotide-binding</keyword>
<evidence type="ECO:0000256" key="7">
    <source>
        <dbReference type="ARBA" id="ARBA00008976"/>
    </source>
</evidence>
<dbReference type="HOGENOM" id="CLU_020273_1_2_0"/>
<feature type="binding site" evidence="20">
    <location>
        <position position="278"/>
    </location>
    <ligand>
        <name>GTP</name>
        <dbReference type="ChEBI" id="CHEBI:37565"/>
    </ligand>
</feature>
<dbReference type="GO" id="GO:0008270">
    <property type="term" value="F:zinc ion binding"/>
    <property type="evidence" value="ECO:0007669"/>
    <property type="project" value="UniProtKB-UniRule"/>
</dbReference>
<dbReference type="NCBIfam" id="TIGR00505">
    <property type="entry name" value="ribA"/>
    <property type="match status" value="1"/>
</dbReference>
<organism evidence="22 23">
    <name type="scientific">Thermocrinis albus (strain DSM 14484 / JCM 11386 / HI 11/12)</name>
    <dbReference type="NCBI Taxonomy" id="638303"/>
    <lineage>
        <taxon>Bacteria</taxon>
        <taxon>Pseudomonadati</taxon>
        <taxon>Aquificota</taxon>
        <taxon>Aquificia</taxon>
        <taxon>Aquificales</taxon>
        <taxon>Aquificaceae</taxon>
        <taxon>Thermocrinis</taxon>
    </lineage>
</organism>
<keyword evidence="23" id="KW-1185">Reference proteome</keyword>
<dbReference type="EC" id="3.5.4.25" evidence="20"/>
<evidence type="ECO:0000256" key="14">
    <source>
        <dbReference type="ARBA" id="ARBA00023134"/>
    </source>
</evidence>
<dbReference type="PANTHER" id="PTHR21327">
    <property type="entry name" value="GTP CYCLOHYDROLASE II-RELATED"/>
    <property type="match status" value="1"/>
</dbReference>
<sequence>MSEFKFNTIEEALEDIREGKMVIVVDDPDRENEGDLVMAAEKVTPEAINFMAKYGRGLICLALNPQRCDELDLHPMTMRNTDPKGTYFCVSIDAHPKYGTTTGISAYDRAITIKLAVSPDAKPSDFIRPGHVFPLRARPGGVLERAGHTEAAVDLARLAGLYPAGVICEIMKDDGTMARLEDLMEFAKRFGLKIITIADLIRYRLKREKLVVREASANLPTRYGLFKIHAYRHVLTGEEQVALTMGEWREDEPVLVRVHSECLTGDVFRSLRCDCRSQLEAALTQIAEEGKGVLVYIMGHEGRGIGIVNKIKAYALQDQGYDTVEANEKLGYPADLRDYGVGAQILLDLGVRKMKLLTNNPRKIVALEGYGLEVVERVPLRVEACQYNVKYLQTKKEKLGHIL</sequence>
<evidence type="ECO:0000256" key="5">
    <source>
        <dbReference type="ARBA" id="ARBA00004904"/>
    </source>
</evidence>
<dbReference type="GO" id="GO:0003935">
    <property type="term" value="F:GTP cyclohydrolase II activity"/>
    <property type="evidence" value="ECO:0007669"/>
    <property type="project" value="UniProtKB-UniRule"/>
</dbReference>
<accession>D3SP34</accession>
<feature type="binding site" evidence="20">
    <location>
        <position position="169"/>
    </location>
    <ligand>
        <name>D-ribulose 5-phosphate</name>
        <dbReference type="ChEBI" id="CHEBI:58121"/>
    </ligand>
</feature>
<dbReference type="FunFam" id="3.90.870.10:FF:000001">
    <property type="entry name" value="Riboflavin biosynthesis protein RibBA"/>
    <property type="match status" value="1"/>
</dbReference>
<dbReference type="GO" id="GO:0005525">
    <property type="term" value="F:GTP binding"/>
    <property type="evidence" value="ECO:0007669"/>
    <property type="project" value="UniProtKB-KW"/>
</dbReference>
<feature type="binding site" evidence="20">
    <location>
        <position position="31"/>
    </location>
    <ligand>
        <name>Mg(2+)</name>
        <dbReference type="ChEBI" id="CHEBI:18420"/>
        <label>1</label>
    </ligand>
</feature>
<feature type="binding site" evidence="20">
    <location>
        <begin position="30"/>
        <end position="31"/>
    </location>
    <ligand>
        <name>D-ribulose 5-phosphate</name>
        <dbReference type="ChEBI" id="CHEBI:58121"/>
    </ligand>
</feature>
<dbReference type="PANTHER" id="PTHR21327:SF18">
    <property type="entry name" value="3,4-DIHYDROXY-2-BUTANONE 4-PHOSPHATE SYNTHASE"/>
    <property type="match status" value="1"/>
</dbReference>
<keyword evidence="11 20" id="KW-0378">Hydrolase</keyword>
<evidence type="ECO:0000256" key="18">
    <source>
        <dbReference type="ARBA" id="ARBA00043932"/>
    </source>
</evidence>
<feature type="binding site" evidence="20">
    <location>
        <position position="262"/>
    </location>
    <ligand>
        <name>Zn(2+)</name>
        <dbReference type="ChEBI" id="CHEBI:29105"/>
        <note>catalytic</note>
    </ligand>
</feature>
<dbReference type="NCBIfam" id="NF006803">
    <property type="entry name" value="PRK09311.1"/>
    <property type="match status" value="1"/>
</dbReference>
<feature type="domain" description="GTP cyclohydrolase II" evidence="21">
    <location>
        <begin position="214"/>
        <end position="379"/>
    </location>
</feature>
<evidence type="ECO:0000256" key="1">
    <source>
        <dbReference type="ARBA" id="ARBA00000141"/>
    </source>
</evidence>
<dbReference type="Gene3D" id="3.40.50.10990">
    <property type="entry name" value="GTP cyclohydrolase II"/>
    <property type="match status" value="1"/>
</dbReference>
<dbReference type="GO" id="GO:0030145">
    <property type="term" value="F:manganese ion binding"/>
    <property type="evidence" value="ECO:0007669"/>
    <property type="project" value="UniProtKB-UniRule"/>
</dbReference>
<feature type="region of interest" description="GTP cyclohydrolase II" evidence="20">
    <location>
        <begin position="207"/>
        <end position="403"/>
    </location>
</feature>
<evidence type="ECO:0000256" key="3">
    <source>
        <dbReference type="ARBA" id="ARBA00002284"/>
    </source>
</evidence>
<dbReference type="InterPro" id="IPR032677">
    <property type="entry name" value="GTP_cyclohydro_II"/>
</dbReference>
<dbReference type="KEGG" id="tal:Thal_0286"/>
<evidence type="ECO:0000313" key="22">
    <source>
        <dbReference type="EMBL" id="ADC88921.1"/>
    </source>
</evidence>
<feature type="active site" description="Nucleophile; for GTP cyclohydrolase activity" evidence="20">
    <location>
        <position position="337"/>
    </location>
</feature>
<dbReference type="Pfam" id="PF00925">
    <property type="entry name" value="GTP_cyclohydro2"/>
    <property type="match status" value="1"/>
</dbReference>
<feature type="binding site" evidence="20">
    <location>
        <position position="363"/>
    </location>
    <ligand>
        <name>GTP</name>
        <dbReference type="ChEBI" id="CHEBI:37565"/>
    </ligand>
</feature>
<feature type="binding site" evidence="20">
    <location>
        <begin position="301"/>
        <end position="303"/>
    </location>
    <ligand>
        <name>GTP</name>
        <dbReference type="ChEBI" id="CHEBI:37565"/>
    </ligand>
</feature>
<evidence type="ECO:0000256" key="19">
    <source>
        <dbReference type="ARBA" id="ARBA00049295"/>
    </source>
</evidence>
<feature type="binding site" evidence="20">
    <location>
        <position position="31"/>
    </location>
    <ligand>
        <name>Mg(2+)</name>
        <dbReference type="ChEBI" id="CHEBI:18420"/>
        <label>2</label>
    </ligand>
</feature>
<evidence type="ECO:0000256" key="4">
    <source>
        <dbReference type="ARBA" id="ARBA00004853"/>
    </source>
</evidence>
<dbReference type="RefSeq" id="WP_012991328.1">
    <property type="nucleotide sequence ID" value="NC_013894.1"/>
</dbReference>
<comment type="cofactor">
    <cofactor evidence="20">
        <name>Zn(2+)</name>
        <dbReference type="ChEBI" id="CHEBI:29105"/>
    </cofactor>
    <text evidence="20">Binds 1 zinc ion per subunit.</text>
</comment>
<dbReference type="InterPro" id="IPR000926">
    <property type="entry name" value="RibA"/>
</dbReference>
<comment type="catalytic activity">
    <reaction evidence="19 20">
        <text>GTP + 4 H2O = 2,5-diamino-6-hydroxy-4-(5-phosphoribosylamino)-pyrimidine + formate + 2 phosphate + 3 H(+)</text>
        <dbReference type="Rhea" id="RHEA:23704"/>
        <dbReference type="ChEBI" id="CHEBI:15377"/>
        <dbReference type="ChEBI" id="CHEBI:15378"/>
        <dbReference type="ChEBI" id="CHEBI:15740"/>
        <dbReference type="ChEBI" id="CHEBI:37565"/>
        <dbReference type="ChEBI" id="CHEBI:43474"/>
        <dbReference type="ChEBI" id="CHEBI:58614"/>
        <dbReference type="EC" id="3.5.4.25"/>
    </reaction>
</comment>
<dbReference type="eggNOG" id="COG0108">
    <property type="taxonomic scope" value="Bacteria"/>
</dbReference>
<keyword evidence="12 20" id="KW-0862">Zinc</keyword>
<feature type="binding site" evidence="20">
    <location>
        <position position="323"/>
    </location>
    <ligand>
        <name>GTP</name>
        <dbReference type="ChEBI" id="CHEBI:37565"/>
    </ligand>
</feature>
<keyword evidence="9 20" id="KW-0479">Metal-binding</keyword>
<dbReference type="HAMAP" id="MF_00180">
    <property type="entry name" value="RibB"/>
    <property type="match status" value="1"/>
</dbReference>
<comment type="pathway">
    <text evidence="4 20">Cofactor biosynthesis; riboflavin biosynthesis; 5-amino-6-(D-ribitylamino)uracil from GTP: step 1/4.</text>
</comment>
<protein>
    <recommendedName>
        <fullName evidence="20">Riboflavin biosynthesis protein RibBA</fullName>
    </recommendedName>
    <domain>
        <recommendedName>
            <fullName evidence="20">3,4-dihydroxy-2-butanone 4-phosphate synthase</fullName>
            <shortName evidence="20">DHBP synthase</shortName>
            <ecNumber evidence="20">4.1.99.12</ecNumber>
        </recommendedName>
    </domain>
    <domain>
        <recommendedName>
            <fullName evidence="20">GTP cyclohydrolase-2</fullName>
            <ecNumber evidence="20">3.5.4.25</ecNumber>
        </recommendedName>
        <alternativeName>
            <fullName evidence="20">GTP cyclohydrolase II</fullName>
        </alternativeName>
    </domain>
</protein>
<comment type="catalytic activity">
    <reaction evidence="1 20">
        <text>D-ribulose 5-phosphate = (2S)-2-hydroxy-3-oxobutyl phosphate + formate + H(+)</text>
        <dbReference type="Rhea" id="RHEA:18457"/>
        <dbReference type="ChEBI" id="CHEBI:15378"/>
        <dbReference type="ChEBI" id="CHEBI:15740"/>
        <dbReference type="ChEBI" id="CHEBI:58121"/>
        <dbReference type="ChEBI" id="CHEBI:58830"/>
        <dbReference type="EC" id="4.1.99.12"/>
    </reaction>
</comment>
<dbReference type="GO" id="GO:0000287">
    <property type="term" value="F:magnesium ion binding"/>
    <property type="evidence" value="ECO:0007669"/>
    <property type="project" value="UniProtKB-UniRule"/>
</dbReference>
<reference evidence="23" key="1">
    <citation type="journal article" date="2010" name="Stand. Genomic Sci.">
        <title>Complete genome sequence of Thermocrinis albus type strain (HI 11/12T).</title>
        <authorList>
            <person name="Wirth R."/>
            <person name="Sikorski J."/>
            <person name="Brambilla E."/>
            <person name="Misra M."/>
            <person name="Lapidus A."/>
            <person name="Copeland A."/>
            <person name="Nolan M."/>
            <person name="Lucas S."/>
            <person name="Chen F."/>
            <person name="Tice H."/>
            <person name="Cheng J.F."/>
            <person name="Han C."/>
            <person name="Detter J.C."/>
            <person name="Tapia R."/>
            <person name="Bruce D."/>
            <person name="Goodwin L."/>
            <person name="Pitluck S."/>
            <person name="Pati A."/>
            <person name="Anderson I."/>
            <person name="Ivanova N."/>
            <person name="Mavromatis K."/>
            <person name="Mikhailova N."/>
            <person name="Chen A."/>
            <person name="Palaniappan K."/>
            <person name="Bilek Y."/>
            <person name="Hader T."/>
            <person name="Land M."/>
            <person name="Hauser L."/>
            <person name="Chang Y.J."/>
            <person name="Jeffries C.D."/>
            <person name="Tindall B.J."/>
            <person name="Rohde M."/>
            <person name="Goker M."/>
            <person name="Bristow J."/>
            <person name="Eisen J.A."/>
            <person name="Markowitz V."/>
            <person name="Hugenholtz P."/>
            <person name="Kyrpides N.C."/>
            <person name="Klenk H.P."/>
        </authorList>
    </citation>
    <scope>NUCLEOTIDE SEQUENCE [LARGE SCALE GENOMIC DNA]</scope>
    <source>
        <strain evidence="23">DSM 14484 / JCM 11386 / HI 11/12</strain>
    </source>
</reference>
<evidence type="ECO:0000256" key="17">
    <source>
        <dbReference type="ARBA" id="ARBA00023268"/>
    </source>
</evidence>
<comment type="similarity">
    <text evidence="6 20">In the N-terminal section; belongs to the DHBP synthase family.</text>
</comment>
<comment type="similarity">
    <text evidence="7 20">In the C-terminal section; belongs to the GTP cyclohydrolase II family.</text>
</comment>
<keyword evidence="13 20" id="KW-0460">Magnesium</keyword>
<feature type="active site" description="Proton acceptor; for GTP cyclohydrolase activity" evidence="20">
    <location>
        <position position="335"/>
    </location>
</feature>